<keyword evidence="1" id="KW-0472">Membrane</keyword>
<reference evidence="2 3" key="1">
    <citation type="journal article" date="2014" name="Genome Announc.">
        <title>Draft Genome Sequence of Cytophaga fermentans JCM 21142T, a Facultative Anaerobe Isolated from Marine Mud.</title>
        <authorList>
            <person name="Starns D."/>
            <person name="Oshima K."/>
            <person name="Suda W."/>
            <person name="Iino T."/>
            <person name="Yuki M."/>
            <person name="Inoue J."/>
            <person name="Kitamura K."/>
            <person name="Iida T."/>
            <person name="Darby A."/>
            <person name="Hattori M."/>
            <person name="Ohkuma M."/>
        </authorList>
    </citation>
    <scope>NUCLEOTIDE SEQUENCE [LARGE SCALE GENOMIC DNA]</scope>
    <source>
        <strain evidence="2 3">JCM 21142</strain>
    </source>
</reference>
<dbReference type="RefSeq" id="WP_027471601.1">
    <property type="nucleotide sequence ID" value="NZ_KI912107.1"/>
</dbReference>
<feature type="transmembrane region" description="Helical" evidence="1">
    <location>
        <begin position="104"/>
        <end position="126"/>
    </location>
</feature>
<evidence type="ECO:0000313" key="2">
    <source>
        <dbReference type="EMBL" id="GAF06033.1"/>
    </source>
</evidence>
<sequence>MIIKYSIIVLVTQLIFIGCRTWNVKAISQNNIPKVLISGAFVNLSWLVSIAIGSVSMYELINDFSYEYIPVVICSVLGGTIGSFLALTKRRITLPKMMRPDWEVIFYLLMVIMAFGLLAFGFFRLIK</sequence>
<evidence type="ECO:0000256" key="1">
    <source>
        <dbReference type="SAM" id="Phobius"/>
    </source>
</evidence>
<name>W7YEX9_9BACT</name>
<dbReference type="EMBL" id="BAMD01000247">
    <property type="protein sequence ID" value="GAF06033.1"/>
    <property type="molecule type" value="Genomic_DNA"/>
</dbReference>
<keyword evidence="1" id="KW-1133">Transmembrane helix</keyword>
<evidence type="ECO:0008006" key="4">
    <source>
        <dbReference type="Google" id="ProtNLM"/>
    </source>
</evidence>
<evidence type="ECO:0000313" key="3">
    <source>
        <dbReference type="Proteomes" id="UP000019402"/>
    </source>
</evidence>
<proteinExistence type="predicted"/>
<dbReference type="PROSITE" id="PS51257">
    <property type="entry name" value="PROKAR_LIPOPROTEIN"/>
    <property type="match status" value="1"/>
</dbReference>
<dbReference type="STRING" id="869213.GCA_000517085_01894"/>
<keyword evidence="1" id="KW-0812">Transmembrane</keyword>
<accession>W7YEX9</accession>
<gene>
    <name evidence="2" type="ORF">JCM21142_134801</name>
</gene>
<dbReference type="AlphaFoldDB" id="W7YEX9"/>
<dbReference type="Proteomes" id="UP000019402">
    <property type="component" value="Unassembled WGS sequence"/>
</dbReference>
<comment type="caution">
    <text evidence="2">The sequence shown here is derived from an EMBL/GenBank/DDBJ whole genome shotgun (WGS) entry which is preliminary data.</text>
</comment>
<protein>
    <recommendedName>
        <fullName evidence="4">Fluoride ion transporter CrcB</fullName>
    </recommendedName>
</protein>
<feature type="transmembrane region" description="Helical" evidence="1">
    <location>
        <begin position="6"/>
        <end position="23"/>
    </location>
</feature>
<feature type="transmembrane region" description="Helical" evidence="1">
    <location>
        <begin position="35"/>
        <end position="56"/>
    </location>
</feature>
<keyword evidence="3" id="KW-1185">Reference proteome</keyword>
<feature type="transmembrane region" description="Helical" evidence="1">
    <location>
        <begin position="68"/>
        <end position="88"/>
    </location>
</feature>
<organism evidence="2 3">
    <name type="scientific">Saccharicrinis fermentans DSM 9555 = JCM 21142</name>
    <dbReference type="NCBI Taxonomy" id="869213"/>
    <lineage>
        <taxon>Bacteria</taxon>
        <taxon>Pseudomonadati</taxon>
        <taxon>Bacteroidota</taxon>
        <taxon>Bacteroidia</taxon>
        <taxon>Marinilabiliales</taxon>
        <taxon>Marinilabiliaceae</taxon>
        <taxon>Saccharicrinis</taxon>
    </lineage>
</organism>